<keyword evidence="2" id="KW-0812">Transmembrane</keyword>
<keyword evidence="2" id="KW-0472">Membrane</keyword>
<accession>A0A7N2N2D9</accession>
<feature type="transmembrane region" description="Helical" evidence="2">
    <location>
        <begin position="65"/>
        <end position="83"/>
    </location>
</feature>
<keyword evidence="2" id="KW-1133">Transmembrane helix</keyword>
<feature type="transmembrane region" description="Helical" evidence="2">
    <location>
        <begin position="89"/>
        <end position="108"/>
    </location>
</feature>
<evidence type="ECO:0000313" key="4">
    <source>
        <dbReference type="Proteomes" id="UP000594261"/>
    </source>
</evidence>
<sequence length="137" mass="15197">MHRSSSTSRVSSELFSSQSQSQTYSASSSDNDQQEEQEQELLLPTYDPLSHVAKKQLSRLRSAQSAVHLIPLVLLLCAIILWFFSTPDFVIVVVVVVDGAAVYMTPLFHKFAKSYYIVEAIPVLSLQVAHGDVELKG</sequence>
<feature type="compositionally biased region" description="Low complexity" evidence="1">
    <location>
        <begin position="1"/>
        <end position="29"/>
    </location>
</feature>
<evidence type="ECO:0000313" key="3">
    <source>
        <dbReference type="EnsemblPlants" id="QL12p009508:mrna"/>
    </source>
</evidence>
<dbReference type="EnsemblPlants" id="QL12p009508:mrna">
    <property type="protein sequence ID" value="QL12p009508:mrna"/>
    <property type="gene ID" value="QL12p009508"/>
</dbReference>
<proteinExistence type="predicted"/>
<dbReference type="OMA" id="WLFSNPV"/>
<reference evidence="3" key="2">
    <citation type="submission" date="2021-01" db="UniProtKB">
        <authorList>
            <consortium name="EnsemblPlants"/>
        </authorList>
    </citation>
    <scope>IDENTIFICATION</scope>
</reference>
<reference evidence="3 4" key="1">
    <citation type="journal article" date="2016" name="G3 (Bethesda)">
        <title>First Draft Assembly and Annotation of the Genome of a California Endemic Oak Quercus lobata Nee (Fagaceae).</title>
        <authorList>
            <person name="Sork V.L."/>
            <person name="Fitz-Gibbon S.T."/>
            <person name="Puiu D."/>
            <person name="Crepeau M."/>
            <person name="Gugger P.F."/>
            <person name="Sherman R."/>
            <person name="Stevens K."/>
            <person name="Langley C.H."/>
            <person name="Pellegrini M."/>
            <person name="Salzberg S.L."/>
        </authorList>
    </citation>
    <scope>NUCLEOTIDE SEQUENCE [LARGE SCALE GENOMIC DNA]</scope>
    <source>
        <strain evidence="3 4">cv. SW786</strain>
    </source>
</reference>
<keyword evidence="4" id="KW-1185">Reference proteome</keyword>
<organism evidence="3 4">
    <name type="scientific">Quercus lobata</name>
    <name type="common">Valley oak</name>
    <dbReference type="NCBI Taxonomy" id="97700"/>
    <lineage>
        <taxon>Eukaryota</taxon>
        <taxon>Viridiplantae</taxon>
        <taxon>Streptophyta</taxon>
        <taxon>Embryophyta</taxon>
        <taxon>Tracheophyta</taxon>
        <taxon>Spermatophyta</taxon>
        <taxon>Magnoliopsida</taxon>
        <taxon>eudicotyledons</taxon>
        <taxon>Gunneridae</taxon>
        <taxon>Pentapetalae</taxon>
        <taxon>rosids</taxon>
        <taxon>fabids</taxon>
        <taxon>Fagales</taxon>
        <taxon>Fagaceae</taxon>
        <taxon>Quercus</taxon>
    </lineage>
</organism>
<evidence type="ECO:0000256" key="1">
    <source>
        <dbReference type="SAM" id="MobiDB-lite"/>
    </source>
</evidence>
<dbReference type="PANTHER" id="PTHR34189:SF13">
    <property type="entry name" value="TRANSMEMBRANE PROTEIN"/>
    <property type="match status" value="1"/>
</dbReference>
<name>A0A7N2N2D9_QUELO</name>
<feature type="region of interest" description="Disordered" evidence="1">
    <location>
        <begin position="1"/>
        <end position="40"/>
    </location>
</feature>
<dbReference type="AlphaFoldDB" id="A0A7N2N2D9"/>
<dbReference type="InParanoid" id="A0A7N2N2D9"/>
<dbReference type="Proteomes" id="UP000594261">
    <property type="component" value="Chromosome 12"/>
</dbReference>
<dbReference type="PANTHER" id="PTHR34189">
    <property type="entry name" value="TRANSMEMBRANE PROTEIN"/>
    <property type="match status" value="1"/>
</dbReference>
<dbReference type="Gramene" id="QL12p009508:mrna">
    <property type="protein sequence ID" value="QL12p009508:mrna"/>
    <property type="gene ID" value="QL12p009508"/>
</dbReference>
<evidence type="ECO:0000256" key="2">
    <source>
        <dbReference type="SAM" id="Phobius"/>
    </source>
</evidence>
<protein>
    <submittedName>
        <fullName evidence="3">Uncharacterized protein</fullName>
    </submittedName>
</protein>
<dbReference type="EMBL" id="LRBV02000012">
    <property type="status" value="NOT_ANNOTATED_CDS"/>
    <property type="molecule type" value="Genomic_DNA"/>
</dbReference>